<dbReference type="RefSeq" id="WP_141168362.1">
    <property type="nucleotide sequence ID" value="NZ_VHLH01000047.1"/>
</dbReference>
<evidence type="ECO:0000313" key="3">
    <source>
        <dbReference type="Proteomes" id="UP000320314"/>
    </source>
</evidence>
<gene>
    <name evidence="2" type="ORF">FJU11_17470</name>
</gene>
<dbReference type="AlphaFoldDB" id="A0A506TXF7"/>
<keyword evidence="3" id="KW-1185">Reference proteome</keyword>
<dbReference type="Proteomes" id="UP000320314">
    <property type="component" value="Unassembled WGS sequence"/>
</dbReference>
<evidence type="ECO:0000313" key="2">
    <source>
        <dbReference type="EMBL" id="TPW25848.1"/>
    </source>
</evidence>
<dbReference type="EMBL" id="VHLH01000047">
    <property type="protein sequence ID" value="TPW25848.1"/>
    <property type="molecule type" value="Genomic_DNA"/>
</dbReference>
<dbReference type="InterPro" id="IPR027417">
    <property type="entry name" value="P-loop_NTPase"/>
</dbReference>
<dbReference type="Pfam" id="PF07693">
    <property type="entry name" value="KAP_NTPase"/>
    <property type="match status" value="1"/>
</dbReference>
<feature type="domain" description="KAP NTPase" evidence="1">
    <location>
        <begin position="53"/>
        <end position="381"/>
    </location>
</feature>
<proteinExistence type="predicted"/>
<dbReference type="InterPro" id="IPR011646">
    <property type="entry name" value="KAP_P-loop"/>
</dbReference>
<organism evidence="2 3">
    <name type="scientific">Pararhizobium mangrovi</name>
    <dbReference type="NCBI Taxonomy" id="2590452"/>
    <lineage>
        <taxon>Bacteria</taxon>
        <taxon>Pseudomonadati</taxon>
        <taxon>Pseudomonadota</taxon>
        <taxon>Alphaproteobacteria</taxon>
        <taxon>Hyphomicrobiales</taxon>
        <taxon>Rhizobiaceae</taxon>
        <taxon>Rhizobium/Agrobacterium group</taxon>
        <taxon>Pararhizobium</taxon>
    </lineage>
</organism>
<comment type="caution">
    <text evidence="2">The sequence shown here is derived from an EMBL/GenBank/DDBJ whole genome shotgun (WGS) entry which is preliminary data.</text>
</comment>
<protein>
    <recommendedName>
        <fullName evidence="1">KAP NTPase domain-containing protein</fullName>
    </recommendedName>
</protein>
<evidence type="ECO:0000259" key="1">
    <source>
        <dbReference type="Pfam" id="PF07693"/>
    </source>
</evidence>
<dbReference type="OrthoDB" id="88903at2"/>
<dbReference type="SUPFAM" id="SSF52540">
    <property type="entry name" value="P-loop containing nucleoside triphosphate hydrolases"/>
    <property type="match status" value="1"/>
</dbReference>
<accession>A0A506TXF7</accession>
<reference evidence="2 3" key="1">
    <citation type="submission" date="2019-06" db="EMBL/GenBank/DDBJ databases">
        <authorList>
            <person name="Li M."/>
        </authorList>
    </citation>
    <scope>NUCLEOTIDE SEQUENCE [LARGE SCALE GENOMIC DNA]</scope>
    <source>
        <strain evidence="2 3">BGMRC6574</strain>
    </source>
</reference>
<name>A0A506TXF7_9HYPH</name>
<sequence length="531" mass="60385">MSKEPQPAREAIEDPLDEIWRDDLLDRRLDAEHLLDFLVKRGRRRAESGKPGSYVLNLDADWGRGKSFFMSRLHEMIEKKSHPTVFVNAWKDDFADDPLTAVMAEFDAYMDAEFPQESNAGTDIRETYNSLKRNFLPAAGLLVKGAARRMASKAVGEGLDEAWSLIASDNSDEQSRGENSSQAEDLEWNAEEYVNAAGQGIGNALGKLIDQTARLEIAEFRASKASLTTFRNSLARFLSALEHNGHKKLPFFVLVDELDRCRPTYAISMLERIKHLFNVPNVVFVLATDTRELAAAIGAVYGPSFSSRLYLQRFFDQSYVLPEPSTERLVEFALEESEVDLRKVHSPLKGQDHVEFMAGFADHYSLTLREIERSIDVLASVTLSWQHPFPIENVAMFPLIVAYVRNLDLKSFWAGGSPVREMLKHPSDKEWQRHQMINGQLGRTEGNVNLVDFMIKVLDRGNQNLRKIQEEMPRVDPFQNRTLVKDIVLRQVFEREERGLNRGSDILTVIASYPKFIKRAGRFVSPGHKVN</sequence>